<dbReference type="KEGG" id="vg:55600939"/>
<sequence>MKNYYHLLSFDDDLANDAANDLLKEGWDIVHVGTKLVKILDNGQAYYNTEYVLGGTKNQYEKYLEDCQQSELDYF</sequence>
<dbReference type="EMBL" id="KX232515">
    <property type="protein sequence ID" value="APW79890.1"/>
    <property type="molecule type" value="Genomic_DNA"/>
</dbReference>
<dbReference type="GeneID" id="55600939"/>
<proteinExistence type="predicted"/>
<accession>A0A1P8L6G4</accession>
<evidence type="ECO:0000313" key="1">
    <source>
        <dbReference type="EMBL" id="APW79890.1"/>
    </source>
</evidence>
<dbReference type="RefSeq" id="YP_009831003.1">
    <property type="nucleotide sequence ID" value="NC_048644.1"/>
</dbReference>
<organism evidence="1 2">
    <name type="scientific">Staphylococcus phage 3 AJ-2017</name>
    <dbReference type="NCBI Taxonomy" id="1934428"/>
    <lineage>
        <taxon>Viruses</taxon>
        <taxon>Duplodnaviria</taxon>
        <taxon>Heunggongvirae</taxon>
        <taxon>Uroviricota</taxon>
        <taxon>Caudoviricetes</taxon>
        <taxon>Bronfenbrennervirinae</taxon>
        <taxon>Peeveelvirus</taxon>
        <taxon>Peeveelvirus pv3AJ2017</taxon>
    </lineage>
</organism>
<name>A0A1P8L6G4_9CAUD</name>
<protein>
    <submittedName>
        <fullName evidence="1">Uncharacterized protein</fullName>
    </submittedName>
</protein>
<keyword evidence="2" id="KW-1185">Reference proteome</keyword>
<reference evidence="1 2" key="1">
    <citation type="submission" date="2016-05" db="EMBL/GenBank/DDBJ databases">
        <title>Emergence and spread of a new Community-Genotype Methicillin-Resistant Staphylococcus aureus clone in Colombia.</title>
        <authorList>
            <person name="Escobar-Perez J."/>
            <person name="Reyes N."/>
            <person name="Marquez-Ortiz A."/>
            <person name="Rebollo J."/>
            <person name="Pinzon H."/>
            <person name="Tovar C."/>
            <person name="Moreno J.C."/>
            <person name="Corredor Z.R."/>
            <person name="Castro B.C."/>
            <person name="Moncada M.G."/>
            <person name="Vanegas N.G."/>
        </authorList>
    </citation>
    <scope>NUCLEOTIDE SEQUENCE [LARGE SCALE GENOMIC DNA]</scope>
</reference>
<dbReference type="Proteomes" id="UP000223561">
    <property type="component" value="Segment"/>
</dbReference>
<evidence type="ECO:0000313" key="2">
    <source>
        <dbReference type="Proteomes" id="UP000223561"/>
    </source>
</evidence>